<proteinExistence type="predicted"/>
<dbReference type="AlphaFoldDB" id="A0A1D9LLM5"/>
<keyword evidence="1" id="KW-1133">Transmembrane helix</keyword>
<sequence>MKACAFQAAQAFSLMTMEMVFVVVAYHVFFNGFSFVVIEWLAACRDGLILLQRGGAKHRDLRSGAGGCW</sequence>
<feature type="transmembrane region" description="Helical" evidence="1">
    <location>
        <begin position="20"/>
        <end position="43"/>
    </location>
</feature>
<protein>
    <submittedName>
        <fullName evidence="2">Uncharacterized protein</fullName>
    </submittedName>
</protein>
<dbReference type="STRING" id="1108595.BKX93_20440"/>
<dbReference type="KEGG" id="cvc:BKX93_20440"/>
<reference evidence="2 3" key="1">
    <citation type="submission" date="2016-10" db="EMBL/GenBank/DDBJ databases">
        <title>Chromobacterium muskegensis sp. nov., an insecticidal bacterium isolated from Sphagnum bogs.</title>
        <authorList>
            <person name="Sparks M.E."/>
            <person name="Blackburn M.B."/>
            <person name="Gundersen-Rindal D.E."/>
            <person name="Mitchell A."/>
            <person name="Farrar R."/>
            <person name="Kuhar D."/>
        </authorList>
    </citation>
    <scope>NUCLEOTIDE SEQUENCE [LARGE SCALE GENOMIC DNA]</scope>
    <source>
        <strain evidence="2 3">21-1</strain>
    </source>
</reference>
<accession>A0A1D9LLM5</accession>
<organism evidence="2 3">
    <name type="scientific">Chromobacterium vaccinii</name>
    <dbReference type="NCBI Taxonomy" id="1108595"/>
    <lineage>
        <taxon>Bacteria</taxon>
        <taxon>Pseudomonadati</taxon>
        <taxon>Pseudomonadota</taxon>
        <taxon>Betaproteobacteria</taxon>
        <taxon>Neisseriales</taxon>
        <taxon>Chromobacteriaceae</taxon>
        <taxon>Chromobacterium</taxon>
    </lineage>
</organism>
<evidence type="ECO:0000313" key="3">
    <source>
        <dbReference type="Proteomes" id="UP000178776"/>
    </source>
</evidence>
<gene>
    <name evidence="2" type="ORF">BKX93_20440</name>
</gene>
<keyword evidence="1" id="KW-0472">Membrane</keyword>
<name>A0A1D9LLM5_9NEIS</name>
<evidence type="ECO:0000256" key="1">
    <source>
        <dbReference type="SAM" id="Phobius"/>
    </source>
</evidence>
<dbReference type="Proteomes" id="UP000178776">
    <property type="component" value="Chromosome"/>
</dbReference>
<evidence type="ECO:0000313" key="2">
    <source>
        <dbReference type="EMBL" id="AOZ52134.1"/>
    </source>
</evidence>
<dbReference type="EMBL" id="CP017707">
    <property type="protein sequence ID" value="AOZ52134.1"/>
    <property type="molecule type" value="Genomic_DNA"/>
</dbReference>
<keyword evidence="1" id="KW-0812">Transmembrane</keyword>